<dbReference type="EMBL" id="GBRH01211209">
    <property type="protein sequence ID" value="JAD86686.1"/>
    <property type="molecule type" value="Transcribed_RNA"/>
</dbReference>
<feature type="region of interest" description="Disordered" evidence="1">
    <location>
        <begin position="1"/>
        <end position="77"/>
    </location>
</feature>
<evidence type="ECO:0000313" key="2">
    <source>
        <dbReference type="EMBL" id="JAD86686.1"/>
    </source>
</evidence>
<dbReference type="AlphaFoldDB" id="A0A0A9DFT8"/>
<protein>
    <submittedName>
        <fullName evidence="2">Uncharacterized protein</fullName>
    </submittedName>
</protein>
<accession>A0A0A9DFT8</accession>
<feature type="region of interest" description="Disordered" evidence="1">
    <location>
        <begin position="89"/>
        <end position="137"/>
    </location>
</feature>
<feature type="compositionally biased region" description="Polar residues" evidence="1">
    <location>
        <begin position="44"/>
        <end position="57"/>
    </location>
</feature>
<evidence type="ECO:0000256" key="1">
    <source>
        <dbReference type="SAM" id="MobiDB-lite"/>
    </source>
</evidence>
<sequence length="137" mass="14836">MRASCPCTRSSAARRPRRRRGRGWRRMSRRRPPCGCRSAGSCWRSGSSVRGSRTADQQGRCGRRRRRTKKAAPVGTRSWRACRRRAIACGRRGAGRRPRPRSDAGRAAPRGPSSGGAASASASLGVATATARRSLCS</sequence>
<feature type="compositionally biased region" description="Low complexity" evidence="1">
    <location>
        <begin position="105"/>
        <end position="131"/>
    </location>
</feature>
<proteinExistence type="predicted"/>
<organism evidence="2">
    <name type="scientific">Arundo donax</name>
    <name type="common">Giant reed</name>
    <name type="synonym">Donax arundinaceus</name>
    <dbReference type="NCBI Taxonomy" id="35708"/>
    <lineage>
        <taxon>Eukaryota</taxon>
        <taxon>Viridiplantae</taxon>
        <taxon>Streptophyta</taxon>
        <taxon>Embryophyta</taxon>
        <taxon>Tracheophyta</taxon>
        <taxon>Spermatophyta</taxon>
        <taxon>Magnoliopsida</taxon>
        <taxon>Liliopsida</taxon>
        <taxon>Poales</taxon>
        <taxon>Poaceae</taxon>
        <taxon>PACMAD clade</taxon>
        <taxon>Arundinoideae</taxon>
        <taxon>Arundineae</taxon>
        <taxon>Arundo</taxon>
    </lineage>
</organism>
<feature type="compositionally biased region" description="Low complexity" evidence="1">
    <location>
        <begin position="1"/>
        <end position="11"/>
    </location>
</feature>
<feature type="compositionally biased region" description="Basic residues" evidence="1">
    <location>
        <begin position="12"/>
        <end position="32"/>
    </location>
</feature>
<reference evidence="2" key="2">
    <citation type="journal article" date="2015" name="Data Brief">
        <title>Shoot transcriptome of the giant reed, Arundo donax.</title>
        <authorList>
            <person name="Barrero R.A."/>
            <person name="Guerrero F.D."/>
            <person name="Moolhuijzen P."/>
            <person name="Goolsby J.A."/>
            <person name="Tidwell J."/>
            <person name="Bellgard S.E."/>
            <person name="Bellgard M.I."/>
        </authorList>
    </citation>
    <scope>NUCLEOTIDE SEQUENCE</scope>
    <source>
        <tissue evidence="2">Shoot tissue taken approximately 20 cm above the soil surface</tissue>
    </source>
</reference>
<feature type="compositionally biased region" description="Basic residues" evidence="1">
    <location>
        <begin position="61"/>
        <end position="70"/>
    </location>
</feature>
<reference evidence="2" key="1">
    <citation type="submission" date="2014-09" db="EMBL/GenBank/DDBJ databases">
        <authorList>
            <person name="Magalhaes I.L.F."/>
            <person name="Oliveira U."/>
            <person name="Santos F.R."/>
            <person name="Vidigal T.H.D.A."/>
            <person name="Brescovit A.D."/>
            <person name="Santos A.J."/>
        </authorList>
    </citation>
    <scope>NUCLEOTIDE SEQUENCE</scope>
    <source>
        <tissue evidence="2">Shoot tissue taken approximately 20 cm above the soil surface</tissue>
    </source>
</reference>
<name>A0A0A9DFT8_ARUDO</name>